<feature type="domain" description="Cyclin N-terminal" evidence="5">
    <location>
        <begin position="69"/>
        <end position="183"/>
    </location>
</feature>
<dbReference type="InterPro" id="IPR006671">
    <property type="entry name" value="Cyclin_N"/>
</dbReference>
<dbReference type="GO" id="GO:0051301">
    <property type="term" value="P:cell division"/>
    <property type="evidence" value="ECO:0007669"/>
    <property type="project" value="UniProtKB-KW"/>
</dbReference>
<accession>A0A0Q3IKX7</accession>
<reference evidence="6" key="2">
    <citation type="submission" date="2017-06" db="EMBL/GenBank/DDBJ databases">
        <title>WGS assembly of Brachypodium distachyon.</title>
        <authorList>
            <consortium name="The International Brachypodium Initiative"/>
            <person name="Lucas S."/>
            <person name="Harmon-Smith M."/>
            <person name="Lail K."/>
            <person name="Tice H."/>
            <person name="Grimwood J."/>
            <person name="Bruce D."/>
            <person name="Barry K."/>
            <person name="Shu S."/>
            <person name="Lindquist E."/>
            <person name="Wang M."/>
            <person name="Pitluck S."/>
            <person name="Vogel J.P."/>
            <person name="Garvin D.F."/>
            <person name="Mockler T.C."/>
            <person name="Schmutz J."/>
            <person name="Rokhsar D."/>
            <person name="Bevan M.W."/>
        </authorList>
    </citation>
    <scope>NUCLEOTIDE SEQUENCE</scope>
    <source>
        <strain evidence="6">Bd21</strain>
    </source>
</reference>
<feature type="compositionally biased region" description="Low complexity" evidence="4">
    <location>
        <begin position="304"/>
        <end position="318"/>
    </location>
</feature>
<dbReference type="GO" id="GO:0005634">
    <property type="term" value="C:nucleus"/>
    <property type="evidence" value="ECO:0000318"/>
    <property type="project" value="GO_Central"/>
</dbReference>
<feature type="region of interest" description="Disordered" evidence="4">
    <location>
        <begin position="274"/>
        <end position="293"/>
    </location>
</feature>
<dbReference type="Gene3D" id="1.10.472.10">
    <property type="entry name" value="Cyclin-like"/>
    <property type="match status" value="2"/>
</dbReference>
<dbReference type="AlphaFoldDB" id="A0A0Q3IKX7"/>
<dbReference type="FunFam" id="1.10.472.10:FF:000114">
    <property type="entry name" value="Cyclin-D5-1"/>
    <property type="match status" value="1"/>
</dbReference>
<dbReference type="EMBL" id="CM000883">
    <property type="protein sequence ID" value="KQJ86904.2"/>
    <property type="molecule type" value="Genomic_DNA"/>
</dbReference>
<dbReference type="ExpressionAtlas" id="A0A0Q3IKX7">
    <property type="expression patterns" value="baseline"/>
</dbReference>
<evidence type="ECO:0000313" key="8">
    <source>
        <dbReference type="Proteomes" id="UP000008810"/>
    </source>
</evidence>
<reference evidence="7" key="3">
    <citation type="submission" date="2018-08" db="UniProtKB">
        <authorList>
            <consortium name="EnsemblPlants"/>
        </authorList>
    </citation>
    <scope>IDENTIFICATION</scope>
    <source>
        <strain evidence="7">cv. Bd21</strain>
    </source>
</reference>
<evidence type="ECO:0000313" key="7">
    <source>
        <dbReference type="EnsemblPlants" id="KQJ86904"/>
    </source>
</evidence>
<evidence type="ECO:0000256" key="1">
    <source>
        <dbReference type="ARBA" id="ARBA00009065"/>
    </source>
</evidence>
<dbReference type="EnsemblPlants" id="KQJ86904">
    <property type="protein sequence ID" value="KQJ86904"/>
    <property type="gene ID" value="BRADI_4g08357v3"/>
</dbReference>
<reference evidence="6 7" key="1">
    <citation type="journal article" date="2010" name="Nature">
        <title>Genome sequencing and analysis of the model grass Brachypodium distachyon.</title>
        <authorList>
            <consortium name="International Brachypodium Initiative"/>
        </authorList>
    </citation>
    <scope>NUCLEOTIDE SEQUENCE [LARGE SCALE GENOMIC DNA]</scope>
    <source>
        <strain evidence="6 7">Bd21</strain>
    </source>
</reference>
<name>A0A0Q3IKX7_BRADI</name>
<comment type="similarity">
    <text evidence="1">Belongs to the cyclin family. Cyclin D subfamily.</text>
</comment>
<sequence length="335" mass="35614">MAFAALFADSLYCPEEHLDLFQEPAEEEELQPAVVVMEDEVRALLEALRGKEEELMSMAPEVVGDGGYGEEGREAAVGWAAGAAARLGFSALTAALATAYLDGCFLPLRMRLDGRPWMARLAAVACVALAAKVEETRVPALLDLQLCAAAAGAEEEEGGAYVFDPKTVRRMELLVLSTLAWRMHPVTPFSFLHPLALPAPRLQRCEAALLAAMPDRRWPRHRPSSWAAAALLATTATTGDDAQLLALINAPEVSNHIDEVAECAKILNGGDNNNKRKRAAAGPHSPPLSPSGVISAAAFFSSESSADSWPPASASSSPGRTGRPLKRAAPDDAWP</sequence>
<keyword evidence="8" id="KW-1185">Reference proteome</keyword>
<organism evidence="6">
    <name type="scientific">Brachypodium distachyon</name>
    <name type="common">Purple false brome</name>
    <name type="synonym">Trachynia distachya</name>
    <dbReference type="NCBI Taxonomy" id="15368"/>
    <lineage>
        <taxon>Eukaryota</taxon>
        <taxon>Viridiplantae</taxon>
        <taxon>Streptophyta</taxon>
        <taxon>Embryophyta</taxon>
        <taxon>Tracheophyta</taxon>
        <taxon>Spermatophyta</taxon>
        <taxon>Magnoliopsida</taxon>
        <taxon>Liliopsida</taxon>
        <taxon>Poales</taxon>
        <taxon>Poaceae</taxon>
        <taxon>BOP clade</taxon>
        <taxon>Pooideae</taxon>
        <taxon>Stipodae</taxon>
        <taxon>Brachypodieae</taxon>
        <taxon>Brachypodium</taxon>
    </lineage>
</organism>
<gene>
    <name evidence="7" type="primary">LOC100827599</name>
    <name evidence="6" type="ORF">BRADI_4g08357v3</name>
</gene>
<dbReference type="Pfam" id="PF00134">
    <property type="entry name" value="Cyclin_N"/>
    <property type="match status" value="1"/>
</dbReference>
<evidence type="ECO:0000256" key="3">
    <source>
        <dbReference type="ARBA" id="ARBA00023306"/>
    </source>
</evidence>
<feature type="region of interest" description="Disordered" evidence="4">
    <location>
        <begin position="304"/>
        <end position="335"/>
    </location>
</feature>
<dbReference type="GO" id="GO:0000307">
    <property type="term" value="C:cyclin-dependent protein kinase holoenzyme complex"/>
    <property type="evidence" value="ECO:0000318"/>
    <property type="project" value="GO_Central"/>
</dbReference>
<dbReference type="Gramene" id="KQJ86904">
    <property type="protein sequence ID" value="KQJ86904"/>
    <property type="gene ID" value="BRADI_4g08357v3"/>
</dbReference>
<evidence type="ECO:0000313" key="6">
    <source>
        <dbReference type="EMBL" id="KQJ86904.2"/>
    </source>
</evidence>
<proteinExistence type="inferred from homology"/>
<evidence type="ECO:0000256" key="4">
    <source>
        <dbReference type="SAM" id="MobiDB-lite"/>
    </source>
</evidence>
<evidence type="ECO:0000256" key="2">
    <source>
        <dbReference type="ARBA" id="ARBA00022618"/>
    </source>
</evidence>
<dbReference type="STRING" id="15368.A0A0Q3IKX7"/>
<dbReference type="PANTHER" id="PTHR10177">
    <property type="entry name" value="CYCLINS"/>
    <property type="match status" value="1"/>
</dbReference>
<dbReference type="OrthoDB" id="5590282at2759"/>
<dbReference type="InterPro" id="IPR036915">
    <property type="entry name" value="Cyclin-like_sf"/>
</dbReference>
<dbReference type="GO" id="GO:0016538">
    <property type="term" value="F:cyclin-dependent protein serine/threonine kinase regulator activity"/>
    <property type="evidence" value="ECO:0000318"/>
    <property type="project" value="GO_Central"/>
</dbReference>
<dbReference type="GO" id="GO:0005737">
    <property type="term" value="C:cytoplasm"/>
    <property type="evidence" value="ECO:0000318"/>
    <property type="project" value="GO_Central"/>
</dbReference>
<dbReference type="GO" id="GO:0000082">
    <property type="term" value="P:G1/S transition of mitotic cell cycle"/>
    <property type="evidence" value="ECO:0000318"/>
    <property type="project" value="GO_Central"/>
</dbReference>
<dbReference type="FunCoup" id="A0A0Q3IKX7">
    <property type="interactions" value="187"/>
</dbReference>
<protein>
    <recommendedName>
        <fullName evidence="5">Cyclin N-terminal domain-containing protein</fullName>
    </recommendedName>
</protein>
<dbReference type="InterPro" id="IPR039361">
    <property type="entry name" value="Cyclin"/>
</dbReference>
<dbReference type="Proteomes" id="UP000008810">
    <property type="component" value="Chromosome 4"/>
</dbReference>
<keyword evidence="2" id="KW-0132">Cell division</keyword>
<keyword evidence="3" id="KW-0131">Cell cycle</keyword>
<evidence type="ECO:0000259" key="5">
    <source>
        <dbReference type="Pfam" id="PF00134"/>
    </source>
</evidence>
<dbReference type="SUPFAM" id="SSF47954">
    <property type="entry name" value="Cyclin-like"/>
    <property type="match status" value="1"/>
</dbReference>